<evidence type="ECO:0000256" key="6">
    <source>
        <dbReference type="RuleBase" id="RU000384"/>
    </source>
</evidence>
<dbReference type="Gene3D" id="3.30.590.10">
    <property type="entry name" value="Glutamine synthetase/guanido kinase, catalytic domain"/>
    <property type="match status" value="1"/>
</dbReference>
<evidence type="ECO:0000256" key="4">
    <source>
        <dbReference type="ARBA" id="ARBA00022840"/>
    </source>
</evidence>
<dbReference type="InterPro" id="IPR036651">
    <property type="entry name" value="Gln_synt_N_sf"/>
</dbReference>
<proteinExistence type="inferred from homology"/>
<dbReference type="SUPFAM" id="SSF55931">
    <property type="entry name" value="Glutamine synthetase/guanido kinase"/>
    <property type="match status" value="1"/>
</dbReference>
<dbReference type="PANTHER" id="PTHR43785">
    <property type="entry name" value="GAMMA-GLUTAMYLPUTRESCINE SYNTHETASE"/>
    <property type="match status" value="1"/>
</dbReference>
<feature type="domain" description="GS beta-grasp" evidence="8">
    <location>
        <begin position="36"/>
        <end position="128"/>
    </location>
</feature>
<dbReference type="PROSITE" id="PS51986">
    <property type="entry name" value="GS_BETA_GRASP"/>
    <property type="match status" value="1"/>
</dbReference>
<evidence type="ECO:0000313" key="11">
    <source>
        <dbReference type="Proteomes" id="UP000198802"/>
    </source>
</evidence>
<dbReference type="Proteomes" id="UP000198802">
    <property type="component" value="Unassembled WGS sequence"/>
</dbReference>
<feature type="region of interest" description="Disordered" evidence="7">
    <location>
        <begin position="1"/>
        <end position="21"/>
    </location>
</feature>
<evidence type="ECO:0000256" key="3">
    <source>
        <dbReference type="ARBA" id="ARBA00022741"/>
    </source>
</evidence>
<evidence type="ECO:0000256" key="1">
    <source>
        <dbReference type="ARBA" id="ARBA00009897"/>
    </source>
</evidence>
<sequence>MRSESGRPGGLADPVPGGRPGDVELAEELSARLAGAGVKGIAFCYVDTAGITRVKGVATAALAAAAKWGVGMSPIFDIMLADGSIPPADRLGGPVGDLRLYPDLGQLTALAGQPGWAWAPLDRIEQGGSVHPGCSRTLLRHLQSRLQDEGLDFQAAIEIEFVLARGDTPADEFVPACGGPAYGMTRMIEMTAFTEDLLAALATQGTEVHQLHPEYAPGQFELSVGALDPVRAADRSVLVRQTVRAIAGRHALRVSFAPSVVAGEVGNGGHVHLSAWRDGVNLFAGGSGRYGLTGAGEGMAAGVLEALPALAVLATPSPSSFLRLGPTRWSGAYGCWGYENREAALRLVRGSIGQQADAANIEVKCADLAANPYLLLAGLLFAARDGLTRGLNLPAEVTVDPASLSHEELARDEIRRLPTTMTQALDEFARRPDLQACLGPTLTEAIIAVRRGEAARMADAEPAAVAAAYRWVY</sequence>
<dbReference type="InterPro" id="IPR008146">
    <property type="entry name" value="Gln_synth_cat_dom"/>
</dbReference>
<comment type="similarity">
    <text evidence="1 5 6">Belongs to the glutamine synthetase family.</text>
</comment>
<dbReference type="InterPro" id="IPR008147">
    <property type="entry name" value="Gln_synt_N"/>
</dbReference>
<keyword evidence="2" id="KW-0436">Ligase</keyword>
<feature type="domain" description="GS catalytic" evidence="9">
    <location>
        <begin position="135"/>
        <end position="473"/>
    </location>
</feature>
<evidence type="ECO:0000256" key="5">
    <source>
        <dbReference type="PROSITE-ProRule" id="PRU01330"/>
    </source>
</evidence>
<evidence type="ECO:0000259" key="9">
    <source>
        <dbReference type="PROSITE" id="PS51987"/>
    </source>
</evidence>
<dbReference type="RefSeq" id="WP_091272680.1">
    <property type="nucleotide sequence ID" value="NZ_FAOZ01000003.1"/>
</dbReference>
<organism evidence="10 11">
    <name type="scientific">Parafrankia irregularis</name>
    <dbReference type="NCBI Taxonomy" id="795642"/>
    <lineage>
        <taxon>Bacteria</taxon>
        <taxon>Bacillati</taxon>
        <taxon>Actinomycetota</taxon>
        <taxon>Actinomycetes</taxon>
        <taxon>Frankiales</taxon>
        <taxon>Frankiaceae</taxon>
        <taxon>Parafrankia</taxon>
    </lineage>
</organism>
<keyword evidence="11" id="KW-1185">Reference proteome</keyword>
<accession>A0A0S4QJ50</accession>
<protein>
    <submittedName>
        <fullName evidence="10">Glutamine synthetase</fullName>
    </submittedName>
</protein>
<evidence type="ECO:0000256" key="2">
    <source>
        <dbReference type="ARBA" id="ARBA00022598"/>
    </source>
</evidence>
<dbReference type="SMART" id="SM01230">
    <property type="entry name" value="Gln-synt_C"/>
    <property type="match status" value="1"/>
</dbReference>
<dbReference type="GO" id="GO:0004356">
    <property type="term" value="F:glutamine synthetase activity"/>
    <property type="evidence" value="ECO:0007669"/>
    <property type="project" value="InterPro"/>
</dbReference>
<dbReference type="AlphaFoldDB" id="A0A0S4QJ50"/>
<gene>
    <name evidence="10" type="ORF">Ga0074812_103314</name>
</gene>
<keyword evidence="4" id="KW-0067">ATP-binding</keyword>
<dbReference type="PROSITE" id="PS51987">
    <property type="entry name" value="GS_CATALYTIC"/>
    <property type="match status" value="1"/>
</dbReference>
<name>A0A0S4QJ50_9ACTN</name>
<reference evidence="11" key="1">
    <citation type="submission" date="2015-11" db="EMBL/GenBank/DDBJ databases">
        <authorList>
            <person name="Varghese N."/>
        </authorList>
    </citation>
    <scope>NUCLEOTIDE SEQUENCE [LARGE SCALE GENOMIC DNA]</scope>
    <source>
        <strain evidence="11">DSM 45899</strain>
    </source>
</reference>
<dbReference type="EMBL" id="FAOZ01000003">
    <property type="protein sequence ID" value="CUU54824.1"/>
    <property type="molecule type" value="Genomic_DNA"/>
</dbReference>
<evidence type="ECO:0000256" key="7">
    <source>
        <dbReference type="SAM" id="MobiDB-lite"/>
    </source>
</evidence>
<dbReference type="PANTHER" id="PTHR43785:SF12">
    <property type="entry name" value="TYPE-1 GLUTAMINE SYNTHETASE 2"/>
    <property type="match status" value="1"/>
</dbReference>
<dbReference type="GO" id="GO:0005524">
    <property type="term" value="F:ATP binding"/>
    <property type="evidence" value="ECO:0007669"/>
    <property type="project" value="UniProtKB-KW"/>
</dbReference>
<evidence type="ECO:0000259" key="8">
    <source>
        <dbReference type="PROSITE" id="PS51986"/>
    </source>
</evidence>
<dbReference type="Gene3D" id="3.10.20.70">
    <property type="entry name" value="Glutamine synthetase, N-terminal domain"/>
    <property type="match status" value="1"/>
</dbReference>
<keyword evidence="3" id="KW-0547">Nucleotide-binding</keyword>
<dbReference type="Pfam" id="PF00120">
    <property type="entry name" value="Gln-synt_C"/>
    <property type="match status" value="1"/>
</dbReference>
<evidence type="ECO:0000313" key="10">
    <source>
        <dbReference type="EMBL" id="CUU54824.1"/>
    </source>
</evidence>
<dbReference type="GO" id="GO:0006542">
    <property type="term" value="P:glutamine biosynthetic process"/>
    <property type="evidence" value="ECO:0007669"/>
    <property type="project" value="InterPro"/>
</dbReference>
<dbReference type="InterPro" id="IPR014746">
    <property type="entry name" value="Gln_synth/guanido_kin_cat_dom"/>
</dbReference>